<dbReference type="EMBL" id="CM023485">
    <property type="protein sequence ID" value="KAH6930322.1"/>
    <property type="molecule type" value="Genomic_DNA"/>
</dbReference>
<organism evidence="1 2">
    <name type="scientific">Hyalomma asiaticum</name>
    <name type="common">Tick</name>
    <dbReference type="NCBI Taxonomy" id="266040"/>
    <lineage>
        <taxon>Eukaryota</taxon>
        <taxon>Metazoa</taxon>
        <taxon>Ecdysozoa</taxon>
        <taxon>Arthropoda</taxon>
        <taxon>Chelicerata</taxon>
        <taxon>Arachnida</taxon>
        <taxon>Acari</taxon>
        <taxon>Parasitiformes</taxon>
        <taxon>Ixodida</taxon>
        <taxon>Ixodoidea</taxon>
        <taxon>Ixodidae</taxon>
        <taxon>Hyalomminae</taxon>
        <taxon>Hyalomma</taxon>
    </lineage>
</organism>
<proteinExistence type="predicted"/>
<dbReference type="Proteomes" id="UP000821845">
    <property type="component" value="Chromosome 5"/>
</dbReference>
<accession>A0ACB7SB03</accession>
<evidence type="ECO:0000313" key="1">
    <source>
        <dbReference type="EMBL" id="KAH6930322.1"/>
    </source>
</evidence>
<comment type="caution">
    <text evidence="1">The sequence shown here is derived from an EMBL/GenBank/DDBJ whole genome shotgun (WGS) entry which is preliminary data.</text>
</comment>
<gene>
    <name evidence="1" type="ORF">HPB50_012627</name>
</gene>
<evidence type="ECO:0000313" key="2">
    <source>
        <dbReference type="Proteomes" id="UP000821845"/>
    </source>
</evidence>
<sequence length="461" mass="51331">MAAWPLGYHVCGLLLVSCHFTAVRTVRLEETGSLVDYRQFCSSYRCCPQETDRVNMDCSARNASQLQQVSVPAPISSLSLRHNRISQLQRGSFAMAPTLSRLDLSHNNIAAISEGWWTSDGGNRGNATSGLRSLSLADNAVQDVNRSSFYGLSMLVALDLSYNRIRVLRGDSFAGLTNLEELVVDHNPIVSVRGDTLAPLVRLRELQMNYLARLVVSPHAFRFVPTLKILGMAGNNLKSVPQRSLQTLKLLRSLDLSWNPLTTITESGLQGLPRLSVLRLNDLHELTKVEAHAFGSLPGLKELHLSYNPMLMEVDPDAFYNKHDKRWVHLNALHLRRTGLRSLPSKLQDWNQLAVVDLSENAWRCDCRLSWMAKLAERLPAEHRPRCAAPLSVEGRPVGDLRPYEFSCEDSGSPGLASSIGMVCAMIASAAVAFVGVRIYECATRTDERRYTRFTNNTCSQ</sequence>
<name>A0ACB7SB03_HYAAI</name>
<protein>
    <submittedName>
        <fullName evidence="1">Uncharacterized protein</fullName>
    </submittedName>
</protein>
<keyword evidence="2" id="KW-1185">Reference proteome</keyword>
<reference evidence="1" key="1">
    <citation type="submission" date="2020-05" db="EMBL/GenBank/DDBJ databases">
        <title>Large-scale comparative analyses of tick genomes elucidate their genetic diversity and vector capacities.</title>
        <authorList>
            <person name="Jia N."/>
            <person name="Wang J."/>
            <person name="Shi W."/>
            <person name="Du L."/>
            <person name="Sun Y."/>
            <person name="Zhan W."/>
            <person name="Jiang J."/>
            <person name="Wang Q."/>
            <person name="Zhang B."/>
            <person name="Ji P."/>
            <person name="Sakyi L.B."/>
            <person name="Cui X."/>
            <person name="Yuan T."/>
            <person name="Jiang B."/>
            <person name="Yang W."/>
            <person name="Lam T.T.-Y."/>
            <person name="Chang Q."/>
            <person name="Ding S."/>
            <person name="Wang X."/>
            <person name="Zhu J."/>
            <person name="Ruan X."/>
            <person name="Zhao L."/>
            <person name="Wei J."/>
            <person name="Que T."/>
            <person name="Du C."/>
            <person name="Cheng J."/>
            <person name="Dai P."/>
            <person name="Han X."/>
            <person name="Huang E."/>
            <person name="Gao Y."/>
            <person name="Liu J."/>
            <person name="Shao H."/>
            <person name="Ye R."/>
            <person name="Li L."/>
            <person name="Wei W."/>
            <person name="Wang X."/>
            <person name="Wang C."/>
            <person name="Yang T."/>
            <person name="Huo Q."/>
            <person name="Li W."/>
            <person name="Guo W."/>
            <person name="Chen H."/>
            <person name="Zhou L."/>
            <person name="Ni X."/>
            <person name="Tian J."/>
            <person name="Zhou Y."/>
            <person name="Sheng Y."/>
            <person name="Liu T."/>
            <person name="Pan Y."/>
            <person name="Xia L."/>
            <person name="Li J."/>
            <person name="Zhao F."/>
            <person name="Cao W."/>
        </authorList>
    </citation>
    <scope>NUCLEOTIDE SEQUENCE</scope>
    <source>
        <strain evidence="1">Hyas-2018</strain>
    </source>
</reference>